<evidence type="ECO:0000313" key="1">
    <source>
        <dbReference type="EMBL" id="KIJ65230.1"/>
    </source>
</evidence>
<name>A0A0C9W2I9_9AGAM</name>
<feature type="non-terminal residue" evidence="1">
    <location>
        <position position="163"/>
    </location>
</feature>
<organism evidence="1 2">
    <name type="scientific">Hydnomerulius pinastri MD-312</name>
    <dbReference type="NCBI Taxonomy" id="994086"/>
    <lineage>
        <taxon>Eukaryota</taxon>
        <taxon>Fungi</taxon>
        <taxon>Dikarya</taxon>
        <taxon>Basidiomycota</taxon>
        <taxon>Agaricomycotina</taxon>
        <taxon>Agaricomycetes</taxon>
        <taxon>Agaricomycetidae</taxon>
        <taxon>Boletales</taxon>
        <taxon>Boletales incertae sedis</taxon>
        <taxon>Leucogyrophana</taxon>
    </lineage>
</organism>
<sequence length="163" mass="18026">MEPPDPLNSTTNHTDDCLSNDSLTCCQTVSCDDPQSCRPSLPRMKSCLKSSPYQSGTCTPTSDADDNKSLSLMKKRVAFSEEGTEQVYEADEWDRTPAEIAQRLSYEDVLELKMIQRELPRAEQPFDPLSSRPYSSVFLAHVPIPLLPFNPATISASPSPTPS</sequence>
<dbReference type="EMBL" id="KN839844">
    <property type="protein sequence ID" value="KIJ65230.1"/>
    <property type="molecule type" value="Genomic_DNA"/>
</dbReference>
<proteinExistence type="predicted"/>
<dbReference type="Proteomes" id="UP000053820">
    <property type="component" value="Unassembled WGS sequence"/>
</dbReference>
<dbReference type="AlphaFoldDB" id="A0A0C9W2I9"/>
<accession>A0A0C9W2I9</accession>
<gene>
    <name evidence="1" type="ORF">HYDPIDRAFT_88758</name>
</gene>
<evidence type="ECO:0000313" key="2">
    <source>
        <dbReference type="Proteomes" id="UP000053820"/>
    </source>
</evidence>
<keyword evidence="2" id="KW-1185">Reference proteome</keyword>
<dbReference type="HOGENOM" id="CLU_1631017_0_0_1"/>
<reference evidence="1 2" key="1">
    <citation type="submission" date="2014-04" db="EMBL/GenBank/DDBJ databases">
        <title>Evolutionary Origins and Diversification of the Mycorrhizal Mutualists.</title>
        <authorList>
            <consortium name="DOE Joint Genome Institute"/>
            <consortium name="Mycorrhizal Genomics Consortium"/>
            <person name="Kohler A."/>
            <person name="Kuo A."/>
            <person name="Nagy L.G."/>
            <person name="Floudas D."/>
            <person name="Copeland A."/>
            <person name="Barry K.W."/>
            <person name="Cichocki N."/>
            <person name="Veneault-Fourrey C."/>
            <person name="LaButti K."/>
            <person name="Lindquist E.A."/>
            <person name="Lipzen A."/>
            <person name="Lundell T."/>
            <person name="Morin E."/>
            <person name="Murat C."/>
            <person name="Riley R."/>
            <person name="Ohm R."/>
            <person name="Sun H."/>
            <person name="Tunlid A."/>
            <person name="Henrissat B."/>
            <person name="Grigoriev I.V."/>
            <person name="Hibbett D.S."/>
            <person name="Martin F."/>
        </authorList>
    </citation>
    <scope>NUCLEOTIDE SEQUENCE [LARGE SCALE GENOMIC DNA]</scope>
    <source>
        <strain evidence="1 2">MD-312</strain>
    </source>
</reference>
<protein>
    <submittedName>
        <fullName evidence="1">Uncharacterized protein</fullName>
    </submittedName>
</protein>
<dbReference type="OrthoDB" id="2802795at2759"/>